<feature type="compositionally biased region" description="Low complexity" evidence="8">
    <location>
        <begin position="1386"/>
        <end position="1403"/>
    </location>
</feature>
<feature type="coiled-coil region" evidence="7">
    <location>
        <begin position="1141"/>
        <end position="1224"/>
    </location>
</feature>
<dbReference type="InterPro" id="IPR014797">
    <property type="entry name" value="CKK_CAMSAP"/>
</dbReference>
<proteinExistence type="inferred from homology"/>
<feature type="domain" description="Calponin-homology (CH)" evidence="9">
    <location>
        <begin position="188"/>
        <end position="297"/>
    </location>
</feature>
<evidence type="ECO:0000259" key="10">
    <source>
        <dbReference type="PROSITE" id="PS51508"/>
    </source>
</evidence>
<feature type="compositionally biased region" description="Basic and acidic residues" evidence="8">
    <location>
        <begin position="649"/>
        <end position="671"/>
    </location>
</feature>
<sequence>MSLGVIPNSDELKESSKNAKQRASICWLLSKAFNNQIPEQLSEPFYTDHDGNLHLKPQIVVGLGNASLYCQVLANIYCDPNYQNLNHWSILQTLCRKGISVFEEHSGVAPLTETLLIQQNPLRINAHMIVIESLMILYAKEITSGDRIQSVVTRLSLGATPDNLSSDQLLLHWLSHAMAALKHRLQKKLELEELYDNKNRIKIPDIPTPVHDFASLCDGVCLAYLIAFYCPKILPWHQVRISYLPTIEDSLHNLSLVEKFSQHHLPYSIFHLLSEDVISLREHLKTNLVLLLADMFTLFEIHPAECVDYPELETSPGNQSENFKANIHGISYRRGLTFQSVQPIPDLRCGSNLVSPVAEQSCSLSFQGKRSGSATNVVTQHTSYAKNTSLSPENEFTVHKSKGITTLFQTKESSPGSSRHYKDKGKNDIKNDEKADKPAGRPSNWEDQRRPSFAGRRSRKNSFSEDSQLTIENFGGSQEQLNTIGMSFDQRSLDREKKPHETSFASIEMTLPARSSIADARGSLQIGYGDDDDFLIKDREKPVLKSQHSNASSSNSNINMQEEKKKMPPLSSITPTTTTWRQQSLNLNQLNEICDINQPYIDESKLSSVRLKLEEKRRHIEKEKRKIEAQMSKQLQKVGKAAFLQAINIKDKPDPSQMRDNDSHANEKHIQSQDVLDSESLGSKTLEREQNNNLSLEQYHQSIAMMNSDLHDIQEDIQKLAEQQNQIQVQTMQAQQLLQAQQIASILNNQYSSQQNIAGLYHPVQQPDSNPQLSLKSQAPQYVNEQIHDIQKLMPSQGSPRIIEDQYTSTPSKYLNQEQQLNIVKYVQDTNHCRDQYETQRNQFFLHGDSSASSPQTSSRRTWLQKGQQTMSKPEMSSWSQQSAHKQAESLSWNLMPSQKSKSNLGGFILHENGKKQNEDDAHALFPVMHASQREPSSKINQVDDTMTPQSISFIGDEDGNDDIAMNFNDNKRDNRSSLQQRHQNDINNVEISLGKFNITSGSKTYRIPSPTIKNHPGISPNSFHSVESQNGSEKQKGFYISFDNETQPKRPKPPLRTKRSPKKSFDNLNNFACDDEDDHEISVRKFQAFDKHKENDHLMRTFDDSNDYKIIKNPTKSNDNKVLLVEANEKNFDPEQMDEMQRKKEKIMLLSLQRRQQQEEVKVRKEIAAVQRKEKDQMKEEEKARKKEEQLARRTQILEQHRLKKAIEEAEREGKVLDRATAELITKQQQMFSTQPKMRRLGTQRPRPKTIHVETNSSFDMNQLEKKASNSNLTGIPSNTMRRDYYRGSQDSLSTKESPDDYPSTSSTPLGHRSSNKYVKEPQGNERGRTLNRLSSVAKYGGAGANFRGRKSNSLMNLCGDSDSGLGRATPPRRAPSPGMGSRTSSGKHLPSPSGPGSLPHPNLMIKRRGVGYDDGASDISSTHSSIFGDYSGPRLYKQPAAKSNRGILLNAVEYCVFPGVVNREAKQKVLEKIARSEAKHFLILFRDAGCQFRALYSFDPETEAIIKLYGTGPSHVYDVMFDKFFKYNSGGKCFAQVHTKHLTVTCDAFSIHNSLWQGKKTSHLPNKKDMALVI</sequence>
<dbReference type="InterPro" id="IPR058042">
    <property type="entry name" value="CAMSAP_N"/>
</dbReference>
<dbReference type="SMART" id="SM01051">
    <property type="entry name" value="CAMSAP_CKK"/>
    <property type="match status" value="1"/>
</dbReference>
<dbReference type="PROSITE" id="PS50021">
    <property type="entry name" value="CH"/>
    <property type="match status" value="1"/>
</dbReference>
<dbReference type="Pfam" id="PF17095">
    <property type="entry name" value="CAMSAP_CC1"/>
    <property type="match status" value="1"/>
</dbReference>
<evidence type="ECO:0000256" key="7">
    <source>
        <dbReference type="SAM" id="Coils"/>
    </source>
</evidence>
<dbReference type="GO" id="GO:0036449">
    <property type="term" value="C:microtubule minus-end"/>
    <property type="evidence" value="ECO:0007669"/>
    <property type="project" value="TreeGrafter"/>
</dbReference>
<evidence type="ECO:0000256" key="3">
    <source>
        <dbReference type="ARBA" id="ARBA00022701"/>
    </source>
</evidence>
<dbReference type="PANTHER" id="PTHR21595">
    <property type="entry name" value="PATRONIN"/>
    <property type="match status" value="1"/>
</dbReference>
<keyword evidence="4 7" id="KW-0175">Coiled coil</keyword>
<dbReference type="PANTHER" id="PTHR21595:SF0">
    <property type="entry name" value="PATRONIN"/>
    <property type="match status" value="1"/>
</dbReference>
<evidence type="ECO:0000313" key="12">
    <source>
        <dbReference type="Proteomes" id="UP000183832"/>
    </source>
</evidence>
<feature type="compositionally biased region" description="Polar residues" evidence="8">
    <location>
        <begin position="860"/>
        <end position="885"/>
    </location>
</feature>
<feature type="compositionally biased region" description="Polar residues" evidence="8">
    <location>
        <begin position="1228"/>
        <end position="1237"/>
    </location>
</feature>
<dbReference type="Gene3D" id="3.10.20.360">
    <property type="entry name" value="CKK domain"/>
    <property type="match status" value="1"/>
</dbReference>
<feature type="compositionally biased region" description="Basic residues" evidence="8">
    <location>
        <begin position="1050"/>
        <end position="1063"/>
    </location>
</feature>
<evidence type="ECO:0000256" key="2">
    <source>
        <dbReference type="ARBA" id="ARBA00022490"/>
    </source>
</evidence>
<dbReference type="InterPro" id="IPR036872">
    <property type="entry name" value="CH_dom_sf"/>
</dbReference>
<comment type="domain">
    <text evidence="6">The CKK domain binds microtubules.</text>
</comment>
<feature type="compositionally biased region" description="Basic residues" evidence="8">
    <location>
        <begin position="1238"/>
        <end position="1251"/>
    </location>
</feature>
<dbReference type="InterPro" id="IPR038209">
    <property type="entry name" value="CKK_dom_sf"/>
</dbReference>
<feature type="region of interest" description="Disordered" evidence="8">
    <location>
        <begin position="543"/>
        <end position="572"/>
    </location>
</feature>
<dbReference type="SUPFAM" id="SSF47576">
    <property type="entry name" value="Calponin-homology domain, CH-domain"/>
    <property type="match status" value="1"/>
</dbReference>
<dbReference type="InterPro" id="IPR031372">
    <property type="entry name" value="CAMSAP_CC1"/>
</dbReference>
<dbReference type="Pfam" id="PF11971">
    <property type="entry name" value="CAMSAP_CH"/>
    <property type="match status" value="1"/>
</dbReference>
<comment type="similarity">
    <text evidence="6">Belongs to the CAMSAP1 family.</text>
</comment>
<accession>A0A1J1J6Q1</accession>
<dbReference type="InterPro" id="IPR001715">
    <property type="entry name" value="CH_dom"/>
</dbReference>
<dbReference type="GO" id="GO:0031175">
    <property type="term" value="P:neuron projection development"/>
    <property type="evidence" value="ECO:0007669"/>
    <property type="project" value="InterPro"/>
</dbReference>
<dbReference type="Pfam" id="PF08683">
    <property type="entry name" value="CAMSAP_CKK"/>
    <property type="match status" value="1"/>
</dbReference>
<dbReference type="OrthoDB" id="2125658at2759"/>
<dbReference type="GO" id="GO:0005516">
    <property type="term" value="F:calmodulin binding"/>
    <property type="evidence" value="ECO:0007669"/>
    <property type="project" value="InterPro"/>
</dbReference>
<keyword evidence="5" id="KW-0206">Cytoskeleton</keyword>
<dbReference type="GO" id="GO:0030507">
    <property type="term" value="F:spectrin binding"/>
    <property type="evidence" value="ECO:0007669"/>
    <property type="project" value="InterPro"/>
</dbReference>
<dbReference type="InterPro" id="IPR032940">
    <property type="entry name" value="CAMSAP"/>
</dbReference>
<name>A0A1J1J6Q1_9DIPT</name>
<dbReference type="PROSITE" id="PS51508">
    <property type="entry name" value="CKK"/>
    <property type="match status" value="1"/>
</dbReference>
<evidence type="ECO:0000256" key="1">
    <source>
        <dbReference type="ARBA" id="ARBA00004245"/>
    </source>
</evidence>
<dbReference type="Proteomes" id="UP000183832">
    <property type="component" value="Unassembled WGS sequence"/>
</dbReference>
<feature type="coiled-coil region" evidence="7">
    <location>
        <begin position="703"/>
        <end position="740"/>
    </location>
</feature>
<keyword evidence="12" id="KW-1185">Reference proteome</keyword>
<dbReference type="STRING" id="568069.A0A1J1J6Q1"/>
<evidence type="ECO:0000256" key="4">
    <source>
        <dbReference type="ARBA" id="ARBA00023054"/>
    </source>
</evidence>
<evidence type="ECO:0000313" key="11">
    <source>
        <dbReference type="EMBL" id="CRL08075.1"/>
    </source>
</evidence>
<evidence type="ECO:0000256" key="8">
    <source>
        <dbReference type="SAM" id="MobiDB-lite"/>
    </source>
</evidence>
<keyword evidence="3 6" id="KW-0493">Microtubule</keyword>
<dbReference type="FunFam" id="3.10.20.360:FF:000002">
    <property type="entry name" value="Patronin, isoform M"/>
    <property type="match status" value="1"/>
</dbReference>
<feature type="compositionally biased region" description="Polar residues" evidence="8">
    <location>
        <begin position="464"/>
        <end position="481"/>
    </location>
</feature>
<feature type="region of interest" description="Disordered" evidence="8">
    <location>
        <begin position="1228"/>
        <end position="1412"/>
    </location>
</feature>
<feature type="compositionally biased region" description="Basic and acidic residues" evidence="8">
    <location>
        <begin position="424"/>
        <end position="450"/>
    </location>
</feature>
<feature type="compositionally biased region" description="Basic and acidic residues" evidence="8">
    <location>
        <begin position="1319"/>
        <end position="1330"/>
    </location>
</feature>
<feature type="region of interest" description="Disordered" evidence="8">
    <location>
        <begin position="1012"/>
        <end position="1072"/>
    </location>
</feature>
<feature type="compositionally biased region" description="Polar residues" evidence="8">
    <location>
        <begin position="407"/>
        <end position="417"/>
    </location>
</feature>
<keyword evidence="2" id="KW-0963">Cytoplasm</keyword>
<comment type="subcellular location">
    <subcellularLocation>
        <location evidence="1">Cytoplasm</location>
        <location evidence="1">Cytoskeleton</location>
    </subcellularLocation>
</comment>
<feature type="compositionally biased region" description="Polar residues" evidence="8">
    <location>
        <begin position="1020"/>
        <end position="1033"/>
    </location>
</feature>
<feature type="coiled-coil region" evidence="7">
    <location>
        <begin position="606"/>
        <end position="637"/>
    </location>
</feature>
<protein>
    <submittedName>
        <fullName evidence="11">CLUMA_CG020974, isoform A</fullName>
    </submittedName>
</protein>
<organism evidence="11 12">
    <name type="scientific">Clunio marinus</name>
    <dbReference type="NCBI Taxonomy" id="568069"/>
    <lineage>
        <taxon>Eukaryota</taxon>
        <taxon>Metazoa</taxon>
        <taxon>Ecdysozoa</taxon>
        <taxon>Arthropoda</taxon>
        <taxon>Hexapoda</taxon>
        <taxon>Insecta</taxon>
        <taxon>Pterygota</taxon>
        <taxon>Neoptera</taxon>
        <taxon>Endopterygota</taxon>
        <taxon>Diptera</taxon>
        <taxon>Nematocera</taxon>
        <taxon>Chironomoidea</taxon>
        <taxon>Chironomidae</taxon>
        <taxon>Clunio</taxon>
    </lineage>
</organism>
<dbReference type="GO" id="GO:0051011">
    <property type="term" value="F:microtubule minus-end binding"/>
    <property type="evidence" value="ECO:0007669"/>
    <property type="project" value="TreeGrafter"/>
</dbReference>
<feature type="compositionally biased region" description="Low complexity" evidence="8">
    <location>
        <begin position="850"/>
        <end position="859"/>
    </location>
</feature>
<dbReference type="InterPro" id="IPR022613">
    <property type="entry name" value="CH_CAMSAP_2"/>
</dbReference>
<feature type="region of interest" description="Disordered" evidence="8">
    <location>
        <begin position="407"/>
        <end position="481"/>
    </location>
</feature>
<reference evidence="11 12" key="1">
    <citation type="submission" date="2015-04" db="EMBL/GenBank/DDBJ databases">
        <authorList>
            <person name="Syromyatnikov M.Y."/>
            <person name="Popov V.N."/>
        </authorList>
    </citation>
    <scope>NUCLEOTIDE SEQUENCE [LARGE SCALE GENOMIC DNA]</scope>
</reference>
<dbReference type="SUPFAM" id="SSF50346">
    <property type="entry name" value="PRC-barrel domain"/>
    <property type="match status" value="1"/>
</dbReference>
<dbReference type="InterPro" id="IPR011033">
    <property type="entry name" value="PRC_barrel-like_sf"/>
</dbReference>
<evidence type="ECO:0000256" key="6">
    <source>
        <dbReference type="PROSITE-ProRule" id="PRU00841"/>
    </source>
</evidence>
<dbReference type="GO" id="GO:0031122">
    <property type="term" value="P:cytoplasmic microtubule organization"/>
    <property type="evidence" value="ECO:0007669"/>
    <property type="project" value="TreeGrafter"/>
</dbReference>
<evidence type="ECO:0000256" key="5">
    <source>
        <dbReference type="ARBA" id="ARBA00023212"/>
    </source>
</evidence>
<dbReference type="EMBL" id="CVRI01000074">
    <property type="protein sequence ID" value="CRL08075.1"/>
    <property type="molecule type" value="Genomic_DNA"/>
</dbReference>
<dbReference type="GO" id="GO:0007026">
    <property type="term" value="P:negative regulation of microtubule depolymerization"/>
    <property type="evidence" value="ECO:0007669"/>
    <property type="project" value="TreeGrafter"/>
</dbReference>
<feature type="region of interest" description="Disordered" evidence="8">
    <location>
        <begin position="649"/>
        <end position="677"/>
    </location>
</feature>
<feature type="compositionally biased region" description="Polar residues" evidence="8">
    <location>
        <begin position="1270"/>
        <end position="1281"/>
    </location>
</feature>
<feature type="region of interest" description="Disordered" evidence="8">
    <location>
        <begin position="847"/>
        <end position="885"/>
    </location>
</feature>
<feature type="domain" description="CKK" evidence="10">
    <location>
        <begin position="1434"/>
        <end position="1569"/>
    </location>
</feature>
<gene>
    <name evidence="11" type="ORF">CLUMA_CG020974</name>
</gene>
<evidence type="ECO:0000259" key="9">
    <source>
        <dbReference type="PROSITE" id="PS50021"/>
    </source>
</evidence>
<feature type="compositionally biased region" description="Low complexity" evidence="8">
    <location>
        <begin position="546"/>
        <end position="559"/>
    </location>
</feature>
<dbReference type="Pfam" id="PF25532">
    <property type="entry name" value="CH_CAMSAP2_N"/>
    <property type="match status" value="1"/>
</dbReference>